<reference evidence="1 2" key="1">
    <citation type="submission" date="2020-08" db="EMBL/GenBank/DDBJ databases">
        <title>Genomic Encyclopedia of Type Strains, Phase III (KMG-III): the genomes of soil and plant-associated and newly described type strains.</title>
        <authorList>
            <person name="Whitman W."/>
        </authorList>
    </citation>
    <scope>NUCLEOTIDE SEQUENCE [LARGE SCALE GENOMIC DNA]</scope>
    <source>
        <strain evidence="1 2">CECT 8640</strain>
    </source>
</reference>
<organism evidence="1 2">
    <name type="scientific">Saccharothrix tamanrassetensis</name>
    <dbReference type="NCBI Taxonomy" id="1051531"/>
    <lineage>
        <taxon>Bacteria</taxon>
        <taxon>Bacillati</taxon>
        <taxon>Actinomycetota</taxon>
        <taxon>Actinomycetes</taxon>
        <taxon>Pseudonocardiales</taxon>
        <taxon>Pseudonocardiaceae</taxon>
        <taxon>Saccharothrix</taxon>
    </lineage>
</organism>
<evidence type="ECO:0000313" key="2">
    <source>
        <dbReference type="Proteomes" id="UP000547510"/>
    </source>
</evidence>
<name>A0A841CBB4_9PSEU</name>
<evidence type="ECO:0000313" key="1">
    <source>
        <dbReference type="EMBL" id="MBB5953467.1"/>
    </source>
</evidence>
<comment type="caution">
    <text evidence="1">The sequence shown here is derived from an EMBL/GenBank/DDBJ whole genome shotgun (WGS) entry which is preliminary data.</text>
</comment>
<protein>
    <submittedName>
        <fullName evidence="1">Uncharacterized protein</fullName>
    </submittedName>
</protein>
<accession>A0A841CBB4</accession>
<keyword evidence="2" id="KW-1185">Reference proteome</keyword>
<proteinExistence type="predicted"/>
<sequence length="241" mass="25445">MASAVADLSGVVSAGAGSRRVTEQVAELLVAAGADRGHRAAFAGLVDRVLDLHAVACGSDPPAPESLARWLLHLQTGFAEPPEVRLAPYAAALGAAGLAWYRAEAVARFSGLPVIGFGQPGRYDRERWALLRVMEELAEHTGDVDLQVLVLARDLSSGWHYLQLATVLRDAGRSQEALEWVGRGIRATGGRGAAGRLVDLAVDECLRLGWSGRVVQSRLAGGASVSDEVRVLVKELAARGL</sequence>
<dbReference type="AlphaFoldDB" id="A0A841CBB4"/>
<dbReference type="Proteomes" id="UP000547510">
    <property type="component" value="Unassembled WGS sequence"/>
</dbReference>
<dbReference type="EMBL" id="JACHJN010000001">
    <property type="protein sequence ID" value="MBB5953467.1"/>
    <property type="molecule type" value="Genomic_DNA"/>
</dbReference>
<gene>
    <name evidence="1" type="ORF">FHS29_000037</name>
</gene>